<dbReference type="Proteomes" id="UP001459277">
    <property type="component" value="Unassembled WGS sequence"/>
</dbReference>
<feature type="transmembrane region" description="Helical" evidence="1">
    <location>
        <begin position="20"/>
        <end position="39"/>
    </location>
</feature>
<keyword evidence="1" id="KW-0812">Transmembrane</keyword>
<keyword evidence="3" id="KW-1185">Reference proteome</keyword>
<protein>
    <submittedName>
        <fullName evidence="2">Uncharacterized protein</fullName>
    </submittedName>
</protein>
<comment type="caution">
    <text evidence="2">The sequence shown here is derived from an EMBL/GenBank/DDBJ whole genome shotgun (WGS) entry which is preliminary data.</text>
</comment>
<dbReference type="EMBL" id="JAZDWU010000012">
    <property type="protein sequence ID" value="KAK9984917.1"/>
    <property type="molecule type" value="Genomic_DNA"/>
</dbReference>
<name>A0AAW2BI73_9ROSI</name>
<organism evidence="2 3">
    <name type="scientific">Lithocarpus litseifolius</name>
    <dbReference type="NCBI Taxonomy" id="425828"/>
    <lineage>
        <taxon>Eukaryota</taxon>
        <taxon>Viridiplantae</taxon>
        <taxon>Streptophyta</taxon>
        <taxon>Embryophyta</taxon>
        <taxon>Tracheophyta</taxon>
        <taxon>Spermatophyta</taxon>
        <taxon>Magnoliopsida</taxon>
        <taxon>eudicotyledons</taxon>
        <taxon>Gunneridae</taxon>
        <taxon>Pentapetalae</taxon>
        <taxon>rosids</taxon>
        <taxon>fabids</taxon>
        <taxon>Fagales</taxon>
        <taxon>Fagaceae</taxon>
        <taxon>Lithocarpus</taxon>
    </lineage>
</organism>
<reference evidence="2 3" key="1">
    <citation type="submission" date="2024-01" db="EMBL/GenBank/DDBJ databases">
        <title>A telomere-to-telomere, gap-free genome of sweet tea (Lithocarpus litseifolius).</title>
        <authorList>
            <person name="Zhou J."/>
        </authorList>
    </citation>
    <scope>NUCLEOTIDE SEQUENCE [LARGE SCALE GENOMIC DNA]</scope>
    <source>
        <strain evidence="2">Zhou-2022a</strain>
        <tissue evidence="2">Leaf</tissue>
    </source>
</reference>
<sequence>MALTKHNFLHFIYLEFGLGAGKSWLAVLFFWLISVLRWLRQKVSQHNVYFKEETIISKLELMKMGTKRRRMKMDPSERTVSNLMWRSQPHSEEIPQTVANSEEKS</sequence>
<dbReference type="AlphaFoldDB" id="A0AAW2BI73"/>
<accession>A0AAW2BI73</accession>
<evidence type="ECO:0000313" key="2">
    <source>
        <dbReference type="EMBL" id="KAK9984917.1"/>
    </source>
</evidence>
<evidence type="ECO:0000313" key="3">
    <source>
        <dbReference type="Proteomes" id="UP001459277"/>
    </source>
</evidence>
<keyword evidence="1" id="KW-1133">Transmembrane helix</keyword>
<keyword evidence="1" id="KW-0472">Membrane</keyword>
<gene>
    <name evidence="2" type="ORF">SO802_034442</name>
</gene>
<evidence type="ECO:0000256" key="1">
    <source>
        <dbReference type="SAM" id="Phobius"/>
    </source>
</evidence>
<proteinExistence type="predicted"/>